<dbReference type="EMBL" id="LXQE01000029">
    <property type="protein sequence ID" value="RCJ41703.1"/>
    <property type="molecule type" value="Genomic_DNA"/>
</dbReference>
<dbReference type="InterPro" id="IPR009003">
    <property type="entry name" value="Peptidase_S1_PA"/>
</dbReference>
<protein>
    <recommendedName>
        <fullName evidence="3">Peptidase S1 domain-containing protein</fullName>
    </recommendedName>
</protein>
<dbReference type="AlphaFoldDB" id="A0A367S155"/>
<accession>A0A367S155</accession>
<reference evidence="2" key="1">
    <citation type="submission" date="2016-04" db="EMBL/GenBank/DDBJ databases">
        <authorList>
            <person name="Tabuchi Yagui T.R."/>
        </authorList>
    </citation>
    <scope>NUCLEOTIDE SEQUENCE [LARGE SCALE GENOMIC DNA]</scope>
</reference>
<evidence type="ECO:0008006" key="3">
    <source>
        <dbReference type="Google" id="ProtNLM"/>
    </source>
</evidence>
<gene>
    <name evidence="1" type="ORF">A6769_02020</name>
</gene>
<evidence type="ECO:0000313" key="1">
    <source>
        <dbReference type="EMBL" id="RCJ41703.1"/>
    </source>
</evidence>
<dbReference type="SUPFAM" id="SSF50494">
    <property type="entry name" value="Trypsin-like serine proteases"/>
    <property type="match status" value="1"/>
</dbReference>
<comment type="caution">
    <text evidence="1">The sequence shown here is derived from an EMBL/GenBank/DDBJ whole genome shotgun (WGS) entry which is preliminary data.</text>
</comment>
<proteinExistence type="predicted"/>
<dbReference type="InterPro" id="IPR043504">
    <property type="entry name" value="Peptidase_S1_PA_chymotrypsin"/>
</dbReference>
<sequence>MTRFLYKYCPGAAEVLLHDCDTTGGSSGGPIIGLVGGEPHIMALNNAEITDAATNRGIINLAVKIDFLDRLFAKN</sequence>
<organism evidence="1 2">
    <name type="scientific">Nostoc punctiforme NIES-2108</name>
    <dbReference type="NCBI Taxonomy" id="1356359"/>
    <lineage>
        <taxon>Bacteria</taxon>
        <taxon>Bacillati</taxon>
        <taxon>Cyanobacteriota</taxon>
        <taxon>Cyanophyceae</taxon>
        <taxon>Nostocales</taxon>
        <taxon>Nostocaceae</taxon>
        <taxon>Nostoc</taxon>
    </lineage>
</organism>
<dbReference type="Proteomes" id="UP000252085">
    <property type="component" value="Unassembled WGS sequence"/>
</dbReference>
<dbReference type="Gene3D" id="2.40.10.10">
    <property type="entry name" value="Trypsin-like serine proteases"/>
    <property type="match status" value="1"/>
</dbReference>
<evidence type="ECO:0000313" key="2">
    <source>
        <dbReference type="Proteomes" id="UP000252085"/>
    </source>
</evidence>
<name>A0A367S155_NOSPU</name>